<keyword evidence="2" id="KW-0456">Lyase</keyword>
<protein>
    <recommendedName>
        <fullName evidence="4">Alginate lyase domain-containing protein</fullName>
    </recommendedName>
</protein>
<keyword evidence="6" id="KW-1185">Reference proteome</keyword>
<evidence type="ECO:0000259" key="4">
    <source>
        <dbReference type="Pfam" id="PF05426"/>
    </source>
</evidence>
<sequence precursor="true">MRRPTTFIFPFPICLLICLLALATARPALAGTELPETIVLSPEVLNRARQQAWARDRTVGRAVAALTARADSAMKAAVEPVPARPEPGGNRMTRAYRSLSPYWWPDPQAKNGLPYVRRDGERNPEADSDRYDRGRLTRMARTVRTLALAWYFTGDERYAARATAHVRAWFCDPATRMIPDLDHAQMRPGLDQGNRTGIIETATLIPVCDAVRLLEPSQAWTRTDTRRLREWFGQYLGWLLRSDPGRAEAASLNNHGTWFDAQVAVFALFRGDRELAREVAGLTGNRRISTQILPDGTMPRELERTRPRHYTFFNLEAFMVLAAVGERCGLDLYRWASATGQSIRRALDHAGPFLAQDRPMNGASEPDFDPHPYVPLFRRAALVYKDTRYLDYLDALDAKTLARQPSFIAY</sequence>
<dbReference type="STRING" id="641491.DND132_1446"/>
<evidence type="ECO:0000256" key="1">
    <source>
        <dbReference type="ARBA" id="ARBA00022729"/>
    </source>
</evidence>
<evidence type="ECO:0000313" key="6">
    <source>
        <dbReference type="Proteomes" id="UP000007845"/>
    </source>
</evidence>
<dbReference type="GO" id="GO:0016829">
    <property type="term" value="F:lyase activity"/>
    <property type="evidence" value="ECO:0007669"/>
    <property type="project" value="UniProtKB-KW"/>
</dbReference>
<proteinExistence type="predicted"/>
<dbReference type="InterPro" id="IPR008929">
    <property type="entry name" value="Chondroitin_lyas"/>
</dbReference>
<name>F0JE45_9BACT</name>
<dbReference type="eggNOG" id="ENOG502Z7SW">
    <property type="taxonomic scope" value="Bacteria"/>
</dbReference>
<evidence type="ECO:0000313" key="5">
    <source>
        <dbReference type="EMBL" id="EGB14654.1"/>
    </source>
</evidence>
<dbReference type="KEGG" id="ddn:DND132_1446"/>
<dbReference type="Gene3D" id="1.50.10.100">
    <property type="entry name" value="Chondroitin AC/alginate lyase"/>
    <property type="match status" value="1"/>
</dbReference>
<feature type="chain" id="PRO_5003253569" description="Alginate lyase domain-containing protein" evidence="3">
    <location>
        <begin position="31"/>
        <end position="410"/>
    </location>
</feature>
<organism evidence="5 6">
    <name type="scientific">Pseudodesulfovibrio mercurii</name>
    <dbReference type="NCBI Taxonomy" id="641491"/>
    <lineage>
        <taxon>Bacteria</taxon>
        <taxon>Pseudomonadati</taxon>
        <taxon>Thermodesulfobacteriota</taxon>
        <taxon>Desulfovibrionia</taxon>
        <taxon>Desulfovibrionales</taxon>
        <taxon>Desulfovibrionaceae</taxon>
    </lineage>
</organism>
<reference evidence="5 6" key="1">
    <citation type="journal article" date="2011" name="J. Bacteriol.">
        <title>Genome sequence of the mercury-methylating strain Desulfovibrio desulfuricans ND132.</title>
        <authorList>
            <person name="Brown S.D."/>
            <person name="Gilmour C.C."/>
            <person name="Kucken A.M."/>
            <person name="Wall J.D."/>
            <person name="Elias D.A."/>
            <person name="Brandt C.C."/>
            <person name="Podar M."/>
            <person name="Chertkov O."/>
            <person name="Held B."/>
            <person name="Bruce D.C."/>
            <person name="Detter J.C."/>
            <person name="Tapia R."/>
            <person name="Han C.S."/>
            <person name="Goodwin L.A."/>
            <person name="Cheng J.F."/>
            <person name="Pitluck S."/>
            <person name="Woyke T."/>
            <person name="Mikhailova N."/>
            <person name="Ivanova N.N."/>
            <person name="Han J."/>
            <person name="Lucas S."/>
            <person name="Lapidus A.L."/>
            <person name="Land M.L."/>
            <person name="Hauser L.J."/>
            <person name="Palumbo A.V."/>
        </authorList>
    </citation>
    <scope>NUCLEOTIDE SEQUENCE [LARGE SCALE GENOMIC DNA]</scope>
    <source>
        <strain evidence="5 6">ND132</strain>
    </source>
</reference>
<dbReference type="HOGENOM" id="CLU_031144_0_0_7"/>
<dbReference type="AlphaFoldDB" id="F0JE45"/>
<dbReference type="SMR" id="F0JE45"/>
<evidence type="ECO:0000256" key="3">
    <source>
        <dbReference type="SAM" id="SignalP"/>
    </source>
</evidence>
<dbReference type="Proteomes" id="UP000007845">
    <property type="component" value="Chromosome"/>
</dbReference>
<evidence type="ECO:0000256" key="2">
    <source>
        <dbReference type="ARBA" id="ARBA00023239"/>
    </source>
</evidence>
<keyword evidence="1 3" id="KW-0732">Signal</keyword>
<dbReference type="GO" id="GO:0042597">
    <property type="term" value="C:periplasmic space"/>
    <property type="evidence" value="ECO:0007669"/>
    <property type="project" value="InterPro"/>
</dbReference>
<dbReference type="EMBL" id="CP003220">
    <property type="protein sequence ID" value="EGB14654.1"/>
    <property type="molecule type" value="Genomic_DNA"/>
</dbReference>
<dbReference type="RefSeq" id="WP_014322082.1">
    <property type="nucleotide sequence ID" value="NC_016803.1"/>
</dbReference>
<dbReference type="InterPro" id="IPR008397">
    <property type="entry name" value="Alginate_lyase_dom"/>
</dbReference>
<gene>
    <name evidence="5" type="ORF">DND132_1446</name>
</gene>
<accession>F0JE45</accession>
<dbReference type="OrthoDB" id="7210452at2"/>
<dbReference type="SUPFAM" id="SSF48230">
    <property type="entry name" value="Chondroitin AC/alginate lyase"/>
    <property type="match status" value="1"/>
</dbReference>
<feature type="signal peptide" evidence="3">
    <location>
        <begin position="1"/>
        <end position="30"/>
    </location>
</feature>
<feature type="domain" description="Alginate lyase" evidence="4">
    <location>
        <begin position="90"/>
        <end position="355"/>
    </location>
</feature>
<dbReference type="Pfam" id="PF05426">
    <property type="entry name" value="Alginate_lyase"/>
    <property type="match status" value="1"/>
</dbReference>